<reference evidence="1 2" key="1">
    <citation type="submission" date="2018-10" db="EMBL/GenBank/DDBJ databases">
        <title>Pseudomonas sp. GL14 genome.</title>
        <authorList>
            <person name="Peng J."/>
            <person name="Liu Z.-P."/>
        </authorList>
    </citation>
    <scope>NUCLEOTIDE SEQUENCE [LARGE SCALE GENOMIC DNA]</scope>
    <source>
        <strain evidence="1 2">GL14</strain>
    </source>
</reference>
<keyword evidence="2" id="KW-1185">Reference proteome</keyword>
<feature type="non-terminal residue" evidence="1">
    <location>
        <position position="183"/>
    </location>
</feature>
<dbReference type="RefSeq" id="WP_147456336.1">
    <property type="nucleotide sequence ID" value="NZ_RFFL01000067.1"/>
</dbReference>
<gene>
    <name evidence="1" type="ORF">EA795_20720</name>
</gene>
<protein>
    <submittedName>
        <fullName evidence="1">Uncharacterized protein</fullName>
    </submittedName>
</protein>
<dbReference type="GeneID" id="84611447"/>
<comment type="caution">
    <text evidence="1">The sequence shown here is derived from an EMBL/GenBank/DDBJ whole genome shotgun (WGS) entry which is preliminary data.</text>
</comment>
<evidence type="ECO:0000313" key="1">
    <source>
        <dbReference type="EMBL" id="RMH95892.1"/>
    </source>
</evidence>
<dbReference type="Proteomes" id="UP000269134">
    <property type="component" value="Unassembled WGS sequence"/>
</dbReference>
<name>A0ABX9URM9_9GAMM</name>
<organism evidence="1 2">
    <name type="scientific">Stutzerimonas nitrititolerans</name>
    <dbReference type="NCBI Taxonomy" id="2482751"/>
    <lineage>
        <taxon>Bacteria</taxon>
        <taxon>Pseudomonadati</taxon>
        <taxon>Pseudomonadota</taxon>
        <taxon>Gammaproteobacteria</taxon>
        <taxon>Pseudomonadales</taxon>
        <taxon>Pseudomonadaceae</taxon>
        <taxon>Stutzerimonas</taxon>
    </lineage>
</organism>
<sequence>MFDSPLEESMPGRVVRFGLGYHGFVEFPTLEGKTNCPGNEVRLTTHGGRILNPFPAGVTFSRGTEESAVLFRDPRAVDTPDDLEDELGRDWRRFAVIQIQGIRAGASSGELAYNFALHTPTQNLLVNISLTSLFVTRTQVLARRSRQSNSPQSFRIAGPSLGNSTLFLDAVSTGARALYCTPG</sequence>
<dbReference type="EMBL" id="RFFL01000067">
    <property type="protein sequence ID" value="RMH95892.1"/>
    <property type="molecule type" value="Genomic_DNA"/>
</dbReference>
<proteinExistence type="predicted"/>
<accession>A0ABX9URM9</accession>
<evidence type="ECO:0000313" key="2">
    <source>
        <dbReference type="Proteomes" id="UP000269134"/>
    </source>
</evidence>